<proteinExistence type="predicted"/>
<feature type="region of interest" description="Disordered" evidence="1">
    <location>
        <begin position="218"/>
        <end position="278"/>
    </location>
</feature>
<dbReference type="InParanoid" id="A0A1X7TE91"/>
<sequence>MPYGKVPIPSRDEGIPVDKFNIMKEDLEKHLTEVRKSHNIPRPRRIRMFEDTDDEEIELPRTSIEDTSHVVDEAPVPIVSLQETYGQTDTEKAQLRPPSALHVENPPVMVFDIAQEEGPPIRTSDSDDDFQHITLSMKEAHGGRAATSKSKASTGRKGTRQKVSPAINVKTRWKLISNQKTRPTAKGEDARAAASSPKLEARSQGKMVQRHFYSTGLEPQATVSSASTKSRKRIRGGCLQVEERPSIEAEATLKQWSNSDESSSDESDDGSDKCPGSK</sequence>
<evidence type="ECO:0000313" key="2">
    <source>
        <dbReference type="EnsemblMetazoa" id="Aqu2.1.12942_001"/>
    </source>
</evidence>
<accession>A0A1X7TE91</accession>
<name>A0A1X7TE91_AMPQE</name>
<feature type="region of interest" description="Disordered" evidence="1">
    <location>
        <begin position="176"/>
        <end position="206"/>
    </location>
</feature>
<protein>
    <submittedName>
        <fullName evidence="2">Uncharacterized protein</fullName>
    </submittedName>
</protein>
<reference evidence="2" key="1">
    <citation type="submission" date="2017-05" db="UniProtKB">
        <authorList>
            <consortium name="EnsemblMetazoa"/>
        </authorList>
    </citation>
    <scope>IDENTIFICATION</scope>
</reference>
<organism evidence="2">
    <name type="scientific">Amphimedon queenslandica</name>
    <name type="common">Sponge</name>
    <dbReference type="NCBI Taxonomy" id="400682"/>
    <lineage>
        <taxon>Eukaryota</taxon>
        <taxon>Metazoa</taxon>
        <taxon>Porifera</taxon>
        <taxon>Demospongiae</taxon>
        <taxon>Heteroscleromorpha</taxon>
        <taxon>Haplosclerida</taxon>
        <taxon>Niphatidae</taxon>
        <taxon>Amphimedon</taxon>
    </lineage>
</organism>
<dbReference type="EnsemblMetazoa" id="Aqu2.1.12942_001">
    <property type="protein sequence ID" value="Aqu2.1.12942_001"/>
    <property type="gene ID" value="Aqu2.1.12942"/>
</dbReference>
<feature type="region of interest" description="Disordered" evidence="1">
    <location>
        <begin position="140"/>
        <end position="163"/>
    </location>
</feature>
<dbReference type="AlphaFoldDB" id="A0A1X7TE91"/>
<evidence type="ECO:0000256" key="1">
    <source>
        <dbReference type="SAM" id="MobiDB-lite"/>
    </source>
</evidence>